<evidence type="ECO:0000256" key="3">
    <source>
        <dbReference type="ARBA" id="ARBA00022989"/>
    </source>
</evidence>
<dbReference type="GO" id="GO:0016740">
    <property type="term" value="F:transferase activity"/>
    <property type="evidence" value="ECO:0007669"/>
    <property type="project" value="UniProtKB-KW"/>
</dbReference>
<dbReference type="Gene3D" id="3.30.160.60">
    <property type="entry name" value="Classic Zinc Finger"/>
    <property type="match status" value="1"/>
</dbReference>
<evidence type="ECO:0000313" key="9">
    <source>
        <dbReference type="EMBL" id="EFU73526.1"/>
    </source>
</evidence>
<dbReference type="HAMAP" id="MF_02065">
    <property type="entry name" value="MltG"/>
    <property type="match status" value="1"/>
</dbReference>
<dbReference type="RefSeq" id="WP_007208655.1">
    <property type="nucleotide sequence ID" value="NZ_GL622241.1"/>
</dbReference>
<evidence type="ECO:0000256" key="6">
    <source>
        <dbReference type="ARBA" id="ARBA00023316"/>
    </source>
</evidence>
<gene>
    <name evidence="9" type="primary">pabC</name>
    <name evidence="7" type="synonym">mltG</name>
    <name evidence="9" type="ORF">HMPREF9088_1642</name>
</gene>
<feature type="transmembrane region" description="Helical" evidence="7">
    <location>
        <begin position="39"/>
        <end position="63"/>
    </location>
</feature>
<keyword evidence="10" id="KW-1185">Reference proteome</keyword>
<keyword evidence="6 7" id="KW-0961">Cell wall biogenesis/degradation</keyword>
<dbReference type="Pfam" id="PF02618">
    <property type="entry name" value="YceG"/>
    <property type="match status" value="1"/>
</dbReference>
<evidence type="ECO:0000256" key="1">
    <source>
        <dbReference type="ARBA" id="ARBA00022475"/>
    </source>
</evidence>
<keyword evidence="4 7" id="KW-0472">Membrane</keyword>
<dbReference type="eggNOG" id="COG1559">
    <property type="taxonomic scope" value="Bacteria"/>
</dbReference>
<dbReference type="GO" id="GO:0005886">
    <property type="term" value="C:plasma membrane"/>
    <property type="evidence" value="ECO:0007669"/>
    <property type="project" value="UniProtKB-SubCell"/>
</dbReference>
<proteinExistence type="inferred from homology"/>
<evidence type="ECO:0000256" key="4">
    <source>
        <dbReference type="ARBA" id="ARBA00023136"/>
    </source>
</evidence>
<protein>
    <recommendedName>
        <fullName evidence="7">Endolytic murein transglycosylase</fullName>
        <ecNumber evidence="7">4.2.2.29</ecNumber>
    </recommendedName>
    <alternativeName>
        <fullName evidence="7">Peptidoglycan lytic transglycosylase</fullName>
    </alternativeName>
    <alternativeName>
        <fullName evidence="7">Peptidoglycan polymerization terminase</fullName>
    </alternativeName>
</protein>
<evidence type="ECO:0000313" key="10">
    <source>
        <dbReference type="Proteomes" id="UP000010296"/>
    </source>
</evidence>
<name>E6LH02_ENTI1</name>
<dbReference type="EC" id="4.2.2.29" evidence="7"/>
<comment type="catalytic activity">
    <reaction evidence="7">
        <text>a peptidoglycan chain = a peptidoglycan chain with N-acetyl-1,6-anhydromuramyl-[peptide] at the reducing end + a peptidoglycan chain with N-acetylglucosamine at the non-reducing end.</text>
        <dbReference type="EC" id="4.2.2.29"/>
    </reaction>
</comment>
<evidence type="ECO:0000256" key="8">
    <source>
        <dbReference type="SAM" id="MobiDB-lite"/>
    </source>
</evidence>
<accession>E6LH02</accession>
<dbReference type="GO" id="GO:0008932">
    <property type="term" value="F:lytic endotransglycosylase activity"/>
    <property type="evidence" value="ECO:0007669"/>
    <property type="project" value="UniProtKB-UniRule"/>
</dbReference>
<keyword evidence="3 7" id="KW-1133">Transmembrane helix</keyword>
<keyword evidence="1 7" id="KW-1003">Cell membrane</keyword>
<dbReference type="AlphaFoldDB" id="E6LH02"/>
<reference evidence="9 10" key="1">
    <citation type="submission" date="2010-12" db="EMBL/GenBank/DDBJ databases">
        <authorList>
            <person name="Muzny D."/>
            <person name="Qin X."/>
            <person name="Deng J."/>
            <person name="Jiang H."/>
            <person name="Liu Y."/>
            <person name="Qu J."/>
            <person name="Song X.-Z."/>
            <person name="Zhang L."/>
            <person name="Thornton R."/>
            <person name="Coyle M."/>
            <person name="Francisco L."/>
            <person name="Jackson L."/>
            <person name="Javaid M."/>
            <person name="Korchina V."/>
            <person name="Kovar C."/>
            <person name="Mata R."/>
            <person name="Mathew T."/>
            <person name="Ngo R."/>
            <person name="Nguyen L."/>
            <person name="Nguyen N."/>
            <person name="Okwuonu G."/>
            <person name="Ongeri F."/>
            <person name="Pham C."/>
            <person name="Simmons D."/>
            <person name="Wilczek-Boney K."/>
            <person name="Hale W."/>
            <person name="Jakkamsetti A."/>
            <person name="Pham P."/>
            <person name="Ruth R."/>
            <person name="San Lucas F."/>
            <person name="Warren J."/>
            <person name="Zhang J."/>
            <person name="Zhao Z."/>
            <person name="Zhou C."/>
            <person name="Zhu D."/>
            <person name="Lee S."/>
            <person name="Bess C."/>
            <person name="Blankenburg K."/>
            <person name="Forbes L."/>
            <person name="Fu Q."/>
            <person name="Gubbala S."/>
            <person name="Hirani K."/>
            <person name="Jayaseelan J.C."/>
            <person name="Lara F."/>
            <person name="Munidasa M."/>
            <person name="Palculict T."/>
            <person name="Patil S."/>
            <person name="Pu L.-L."/>
            <person name="Saada N."/>
            <person name="Tang L."/>
            <person name="Weissenberger G."/>
            <person name="Zhu Y."/>
            <person name="Hemphill L."/>
            <person name="Shang Y."/>
            <person name="Youmans B."/>
            <person name="Ayvaz T."/>
            <person name="Ross M."/>
            <person name="Santibanez J."/>
            <person name="Aqrawi P."/>
            <person name="Gross S."/>
            <person name="Joshi V."/>
            <person name="Fowler G."/>
            <person name="Nazareth L."/>
            <person name="Reid J."/>
            <person name="Worley K."/>
            <person name="Petrosino J."/>
            <person name="Highlander S."/>
            <person name="Gibbs R."/>
        </authorList>
    </citation>
    <scope>NUCLEOTIDE SEQUENCE [LARGE SCALE GENOMIC DNA]</scope>
    <source>
        <strain evidence="10">DSM 15952 / CCUG 50447 / LMG 22039 / TP 1.5</strain>
    </source>
</reference>
<comment type="function">
    <text evidence="7">Functions as a peptidoglycan terminase that cleaves nascent peptidoglycan strands endolytically to terminate their elongation.</text>
</comment>
<organism evidence="9 10">
    <name type="scientific">Enterococcus italicus (strain DSM 15952 / CCUG 50447 / LMG 22039 / TP 1.5)</name>
    <dbReference type="NCBI Taxonomy" id="888064"/>
    <lineage>
        <taxon>Bacteria</taxon>
        <taxon>Bacillati</taxon>
        <taxon>Bacillota</taxon>
        <taxon>Bacilli</taxon>
        <taxon>Lactobacillales</taxon>
        <taxon>Enterococcaceae</taxon>
        <taxon>Enterococcus</taxon>
    </lineage>
</organism>
<feature type="region of interest" description="Disordered" evidence="8">
    <location>
        <begin position="1"/>
        <end position="29"/>
    </location>
</feature>
<feature type="site" description="Important for catalytic activity" evidence="7">
    <location>
        <position position="275"/>
    </location>
</feature>
<dbReference type="InterPro" id="IPR003770">
    <property type="entry name" value="MLTG-like"/>
</dbReference>
<dbReference type="PANTHER" id="PTHR30518">
    <property type="entry name" value="ENDOLYTIC MUREIN TRANSGLYCOSYLASE"/>
    <property type="match status" value="1"/>
</dbReference>
<keyword evidence="9" id="KW-0808">Transferase</keyword>
<dbReference type="Proteomes" id="UP000010296">
    <property type="component" value="Unassembled WGS sequence"/>
</dbReference>
<dbReference type="NCBIfam" id="TIGR00247">
    <property type="entry name" value="endolytic transglycosylase MltG"/>
    <property type="match status" value="1"/>
</dbReference>
<dbReference type="GO" id="GO:0071555">
    <property type="term" value="P:cell wall organization"/>
    <property type="evidence" value="ECO:0007669"/>
    <property type="project" value="UniProtKB-KW"/>
</dbReference>
<dbReference type="CDD" id="cd08010">
    <property type="entry name" value="MltG_like"/>
    <property type="match status" value="1"/>
</dbReference>
<dbReference type="EMBL" id="AEPV01000066">
    <property type="protein sequence ID" value="EFU73526.1"/>
    <property type="molecule type" value="Genomic_DNA"/>
</dbReference>
<evidence type="ECO:0000256" key="2">
    <source>
        <dbReference type="ARBA" id="ARBA00022692"/>
    </source>
</evidence>
<dbReference type="Gene3D" id="3.30.1490.480">
    <property type="entry name" value="Endolytic murein transglycosylase"/>
    <property type="match status" value="1"/>
</dbReference>
<dbReference type="HOGENOM" id="CLU_025574_1_1_9"/>
<dbReference type="GO" id="GO:0009252">
    <property type="term" value="P:peptidoglycan biosynthetic process"/>
    <property type="evidence" value="ECO:0007669"/>
    <property type="project" value="UniProtKB-UniRule"/>
</dbReference>
<dbReference type="PANTHER" id="PTHR30518:SF2">
    <property type="entry name" value="ENDOLYTIC MUREIN TRANSGLYCOSYLASE"/>
    <property type="match status" value="1"/>
</dbReference>
<dbReference type="STRING" id="888064.HMPREF9088_1642"/>
<dbReference type="OrthoDB" id="9814591at2"/>
<evidence type="ECO:0000256" key="5">
    <source>
        <dbReference type="ARBA" id="ARBA00023239"/>
    </source>
</evidence>
<sequence length="391" mass="43909">MKNKKQANSQNQKHIDQESTISGTPRDVRRSLRKKEDKLVRKITISVLLIILIVGGVLIFNIYNYIVSSLEPLNAKSEQKVEVVIPNGSSNKAIGEILEKEKIIKSGMVFNYYTKFNNLTGFQAGTYQFSASMDLDAISEALKNGDVTEKTAQAKLTIPEGYDIDQIGDVIAEKTAFTKNDFLSIISDTDFFNTLLASYPSLLQSASEATDVRYRLEGYLFPATYNYYDDMTLKELVTAMVAKTDSVMSKYYTQIKQKNMSVHEVLTLASLVEKEGVTDDDRKNIAQVFFNRIAADMPLQSDISILYSLGEHKEDVTISDTQVDSPYNLYTNTGYGPGPFDNPSEQSIQAVLDPTANNYYYFVADTSTGKVYFAATYDEHLVNKEKYVDNQ</sequence>
<comment type="caution">
    <text evidence="9">The sequence shown here is derived from an EMBL/GenBank/DDBJ whole genome shotgun (WGS) entry which is preliminary data.</text>
</comment>
<dbReference type="PATRIC" id="fig|888064.11.peg.86"/>
<comment type="subcellular location">
    <subcellularLocation>
        <location evidence="7">Cell membrane</location>
        <topology evidence="7">Single-pass membrane protein</topology>
    </subcellularLocation>
</comment>
<keyword evidence="2 7" id="KW-0812">Transmembrane</keyword>
<evidence type="ECO:0000256" key="7">
    <source>
        <dbReference type="HAMAP-Rule" id="MF_02065"/>
    </source>
</evidence>
<feature type="compositionally biased region" description="Low complexity" evidence="8">
    <location>
        <begin position="1"/>
        <end position="12"/>
    </location>
</feature>
<comment type="similarity">
    <text evidence="7">Belongs to the transglycosylase MltG family.</text>
</comment>
<keyword evidence="5 7" id="KW-0456">Lyase</keyword>